<dbReference type="InterPro" id="IPR004299">
    <property type="entry name" value="MBOAT_fam"/>
</dbReference>
<name>A0ABW3BSF2_9FLAO</name>
<dbReference type="InterPro" id="IPR024194">
    <property type="entry name" value="Ac/AlaTfrase_AlgI/DltB"/>
</dbReference>
<keyword evidence="5 8" id="KW-1133">Transmembrane helix</keyword>
<proteinExistence type="inferred from homology"/>
<evidence type="ECO:0000256" key="7">
    <source>
        <dbReference type="PIRNR" id="PIRNR016636"/>
    </source>
</evidence>
<evidence type="ECO:0000313" key="10">
    <source>
        <dbReference type="Proteomes" id="UP001597011"/>
    </source>
</evidence>
<keyword evidence="3 7" id="KW-1003">Cell membrane</keyword>
<evidence type="ECO:0000256" key="1">
    <source>
        <dbReference type="ARBA" id="ARBA00004651"/>
    </source>
</evidence>
<accession>A0ABW3BSF2</accession>
<dbReference type="PIRSF" id="PIRSF500217">
    <property type="entry name" value="AlgI"/>
    <property type="match status" value="1"/>
</dbReference>
<dbReference type="PANTHER" id="PTHR13285">
    <property type="entry name" value="ACYLTRANSFERASE"/>
    <property type="match status" value="1"/>
</dbReference>
<evidence type="ECO:0000256" key="4">
    <source>
        <dbReference type="ARBA" id="ARBA00022692"/>
    </source>
</evidence>
<comment type="similarity">
    <text evidence="2 7">Belongs to the membrane-bound acyltransferase family.</text>
</comment>
<feature type="transmembrane region" description="Helical" evidence="8">
    <location>
        <begin position="153"/>
        <end position="171"/>
    </location>
</feature>
<evidence type="ECO:0000256" key="3">
    <source>
        <dbReference type="ARBA" id="ARBA00022475"/>
    </source>
</evidence>
<gene>
    <name evidence="9" type="ORF">ACFQ0I_07025</name>
</gene>
<dbReference type="InterPro" id="IPR051085">
    <property type="entry name" value="MB_O-acyltransferase"/>
</dbReference>
<feature type="transmembrane region" description="Helical" evidence="8">
    <location>
        <begin position="51"/>
        <end position="67"/>
    </location>
</feature>
<keyword evidence="7" id="KW-0012">Acyltransferase</keyword>
<dbReference type="PANTHER" id="PTHR13285:SF18">
    <property type="entry name" value="PROTEIN-CYSTEINE N-PALMITOYLTRANSFERASE RASP"/>
    <property type="match status" value="1"/>
</dbReference>
<dbReference type="InterPro" id="IPR028362">
    <property type="entry name" value="AlgI"/>
</dbReference>
<feature type="transmembrane region" description="Helical" evidence="8">
    <location>
        <begin position="79"/>
        <end position="97"/>
    </location>
</feature>
<sequence>MLFNSFTFFVFFVIVFFVYWFPLKLSTKGQNIFLLISSYVFYAWWDWRFLGLIILSTLVDYFVGIFLSNESKENKRKVLLGLSIVFNLGLLCYFKYYNFFIENWIYAWQSVGIKSNITSLNIILPVGISFYTFQTMSYTIDVYRNKIKNSNSLINFATFVAFFPQLVAGPIERASHLLPQFSIKRVFDYKNTVSGIYLIVWGLLKKIVIADTCATYVNVIFDDYNNMNTLSLLLGAVYFAFQIYGDFSGYSDIAIGVSRLLGFDIMQNFNKPYFSRNIGEFWRRWHISLSTWFRDYLYIPLGGSKGKFTLKVRNVFVIFLVSGFWHGANWTFIFWGFLNALYFLPLLMFNKNRKYLDTASISFNKTGIVNFLNIIATFSLVVFAWVFFRSKTITIAFSYLNRLFTDLNFSFQYLSIERYSIEIVILIMLFVLVEWYSKSQEHPFIGKFKSIYLTITIFLIIILGVYSDHSDFIYFQF</sequence>
<comment type="caution">
    <text evidence="9">The sequence shown here is derived from an EMBL/GenBank/DDBJ whole genome shotgun (WGS) entry which is preliminary data.</text>
</comment>
<dbReference type="Proteomes" id="UP001597011">
    <property type="component" value="Unassembled WGS sequence"/>
</dbReference>
<feature type="transmembrane region" description="Helical" evidence="8">
    <location>
        <begin position="332"/>
        <end position="349"/>
    </location>
</feature>
<dbReference type="PIRSF" id="PIRSF016636">
    <property type="entry name" value="AlgI_DltB"/>
    <property type="match status" value="1"/>
</dbReference>
<keyword evidence="10" id="KW-1185">Reference proteome</keyword>
<keyword evidence="7" id="KW-0808">Transferase</keyword>
<keyword evidence="6 7" id="KW-0472">Membrane</keyword>
<evidence type="ECO:0000313" key="9">
    <source>
        <dbReference type="EMBL" id="MFD0835505.1"/>
    </source>
</evidence>
<evidence type="ECO:0000256" key="2">
    <source>
        <dbReference type="ARBA" id="ARBA00010323"/>
    </source>
</evidence>
<feature type="transmembrane region" description="Helical" evidence="8">
    <location>
        <begin position="419"/>
        <end position="436"/>
    </location>
</feature>
<evidence type="ECO:0000256" key="5">
    <source>
        <dbReference type="ARBA" id="ARBA00022989"/>
    </source>
</evidence>
<feature type="transmembrane region" description="Helical" evidence="8">
    <location>
        <begin position="117"/>
        <end position="133"/>
    </location>
</feature>
<dbReference type="RefSeq" id="WP_379940718.1">
    <property type="nucleotide sequence ID" value="NZ_JBHTIB010000008.1"/>
</dbReference>
<organism evidence="9 10">
    <name type="scientific">Mariniflexile aquimaris</name>
    <dbReference type="NCBI Taxonomy" id="881009"/>
    <lineage>
        <taxon>Bacteria</taxon>
        <taxon>Pseudomonadati</taxon>
        <taxon>Bacteroidota</taxon>
        <taxon>Flavobacteriia</taxon>
        <taxon>Flavobacteriales</taxon>
        <taxon>Flavobacteriaceae</taxon>
        <taxon>Mariniflexile</taxon>
    </lineage>
</organism>
<feature type="transmembrane region" description="Helical" evidence="8">
    <location>
        <begin position="370"/>
        <end position="388"/>
    </location>
</feature>
<keyword evidence="4 8" id="KW-0812">Transmembrane</keyword>
<reference evidence="10" key="1">
    <citation type="journal article" date="2019" name="Int. J. Syst. Evol. Microbiol.">
        <title>The Global Catalogue of Microorganisms (GCM) 10K type strain sequencing project: providing services to taxonomists for standard genome sequencing and annotation.</title>
        <authorList>
            <consortium name="The Broad Institute Genomics Platform"/>
            <consortium name="The Broad Institute Genome Sequencing Center for Infectious Disease"/>
            <person name="Wu L."/>
            <person name="Ma J."/>
        </authorList>
    </citation>
    <scope>NUCLEOTIDE SEQUENCE [LARGE SCALE GENOMIC DNA]</scope>
    <source>
        <strain evidence="10">CCUG 60529</strain>
    </source>
</reference>
<dbReference type="EMBL" id="JBHTIB010000008">
    <property type="protein sequence ID" value="MFD0835505.1"/>
    <property type="molecule type" value="Genomic_DNA"/>
</dbReference>
<feature type="transmembrane region" description="Helical" evidence="8">
    <location>
        <begin position="448"/>
        <end position="467"/>
    </location>
</feature>
<evidence type="ECO:0000256" key="6">
    <source>
        <dbReference type="ARBA" id="ARBA00023136"/>
    </source>
</evidence>
<dbReference type="Pfam" id="PF03062">
    <property type="entry name" value="MBOAT"/>
    <property type="match status" value="1"/>
</dbReference>
<feature type="transmembrane region" description="Helical" evidence="8">
    <location>
        <begin position="227"/>
        <end position="245"/>
    </location>
</feature>
<protein>
    <submittedName>
        <fullName evidence="9">MBOAT family O-acyltransferase</fullName>
    </submittedName>
</protein>
<evidence type="ECO:0000256" key="8">
    <source>
        <dbReference type="SAM" id="Phobius"/>
    </source>
</evidence>
<feature type="transmembrane region" description="Helical" evidence="8">
    <location>
        <begin position="6"/>
        <end position="22"/>
    </location>
</feature>
<comment type="subcellular location">
    <subcellularLocation>
        <location evidence="1">Cell membrane</location>
        <topology evidence="1">Multi-pass membrane protein</topology>
    </subcellularLocation>
</comment>